<dbReference type="EMBL" id="JAPWDQ010000013">
    <property type="protein sequence ID" value="KAJ5471978.1"/>
    <property type="molecule type" value="Genomic_DNA"/>
</dbReference>
<dbReference type="GeneID" id="81628392"/>
<dbReference type="RefSeq" id="XP_056786524.1">
    <property type="nucleotide sequence ID" value="XM_056938142.1"/>
</dbReference>
<evidence type="ECO:0000313" key="2">
    <source>
        <dbReference type="Proteomes" id="UP001148312"/>
    </source>
</evidence>
<organism evidence="1 2">
    <name type="scientific">Penicillium diatomitis</name>
    <dbReference type="NCBI Taxonomy" id="2819901"/>
    <lineage>
        <taxon>Eukaryota</taxon>
        <taxon>Fungi</taxon>
        <taxon>Dikarya</taxon>
        <taxon>Ascomycota</taxon>
        <taxon>Pezizomycotina</taxon>
        <taxon>Eurotiomycetes</taxon>
        <taxon>Eurotiomycetidae</taxon>
        <taxon>Eurotiales</taxon>
        <taxon>Aspergillaceae</taxon>
        <taxon>Penicillium</taxon>
    </lineage>
</organism>
<comment type="caution">
    <text evidence="1">The sequence shown here is derived from an EMBL/GenBank/DDBJ whole genome shotgun (WGS) entry which is preliminary data.</text>
</comment>
<reference evidence="1" key="2">
    <citation type="journal article" date="2023" name="IMA Fungus">
        <title>Comparative genomic study of the Penicillium genus elucidates a diverse pangenome and 15 lateral gene transfer events.</title>
        <authorList>
            <person name="Petersen C."/>
            <person name="Sorensen T."/>
            <person name="Nielsen M.R."/>
            <person name="Sondergaard T.E."/>
            <person name="Sorensen J.L."/>
            <person name="Fitzpatrick D.A."/>
            <person name="Frisvad J.C."/>
            <person name="Nielsen K.L."/>
        </authorList>
    </citation>
    <scope>NUCLEOTIDE SEQUENCE</scope>
    <source>
        <strain evidence="1">IBT 30728</strain>
    </source>
</reference>
<keyword evidence="2" id="KW-1185">Reference proteome</keyword>
<protein>
    <submittedName>
        <fullName evidence="1">Uncharacterized protein</fullName>
    </submittedName>
</protein>
<gene>
    <name evidence="1" type="ORF">N7539_008547</name>
</gene>
<name>A0A9W9WRH4_9EURO</name>
<reference evidence="1" key="1">
    <citation type="submission" date="2022-12" db="EMBL/GenBank/DDBJ databases">
        <authorList>
            <person name="Petersen C."/>
        </authorList>
    </citation>
    <scope>NUCLEOTIDE SEQUENCE</scope>
    <source>
        <strain evidence="1">IBT 30728</strain>
    </source>
</reference>
<dbReference type="Proteomes" id="UP001148312">
    <property type="component" value="Unassembled WGS sequence"/>
</dbReference>
<evidence type="ECO:0000313" key="1">
    <source>
        <dbReference type="EMBL" id="KAJ5471978.1"/>
    </source>
</evidence>
<sequence length="193" mass="21762">MPAHYSEQGSGPALNAVTDRIRREYFEPSRKRLQSTLELLQSYQYVSFLAPFVAPLVGLFEVPLVSDVQVENLHYNFSTPQPNLLKASTGRTSPVQWADIARLHSYDPVPQEDGSYHIHIPGDKAVVKPSKFDHDMLISTIPRQMIDPMSYASDVSAEIDVIRLAMAQLALWKDLASQYLFLLHRGLLLDKPS</sequence>
<dbReference type="AlphaFoldDB" id="A0A9W9WRH4"/>
<proteinExistence type="predicted"/>
<accession>A0A9W9WRH4</accession>